<dbReference type="EMBL" id="JAYMYS010000007">
    <property type="protein sequence ID" value="KAK7386125.1"/>
    <property type="molecule type" value="Genomic_DNA"/>
</dbReference>
<evidence type="ECO:0000313" key="1">
    <source>
        <dbReference type="EMBL" id="KAK7386125.1"/>
    </source>
</evidence>
<dbReference type="AlphaFoldDB" id="A0AAN9RZ50"/>
<gene>
    <name evidence="1" type="ORF">VNO78_26106</name>
</gene>
<organism evidence="1 2">
    <name type="scientific">Psophocarpus tetragonolobus</name>
    <name type="common">Winged bean</name>
    <name type="synonym">Dolichos tetragonolobus</name>
    <dbReference type="NCBI Taxonomy" id="3891"/>
    <lineage>
        <taxon>Eukaryota</taxon>
        <taxon>Viridiplantae</taxon>
        <taxon>Streptophyta</taxon>
        <taxon>Embryophyta</taxon>
        <taxon>Tracheophyta</taxon>
        <taxon>Spermatophyta</taxon>
        <taxon>Magnoliopsida</taxon>
        <taxon>eudicotyledons</taxon>
        <taxon>Gunneridae</taxon>
        <taxon>Pentapetalae</taxon>
        <taxon>rosids</taxon>
        <taxon>fabids</taxon>
        <taxon>Fabales</taxon>
        <taxon>Fabaceae</taxon>
        <taxon>Papilionoideae</taxon>
        <taxon>50 kb inversion clade</taxon>
        <taxon>NPAAA clade</taxon>
        <taxon>indigoferoid/millettioid clade</taxon>
        <taxon>Phaseoleae</taxon>
        <taxon>Psophocarpus</taxon>
    </lineage>
</organism>
<evidence type="ECO:0000313" key="2">
    <source>
        <dbReference type="Proteomes" id="UP001386955"/>
    </source>
</evidence>
<reference evidence="1 2" key="1">
    <citation type="submission" date="2024-01" db="EMBL/GenBank/DDBJ databases">
        <title>The genomes of 5 underutilized Papilionoideae crops provide insights into root nodulation and disease resistanc.</title>
        <authorList>
            <person name="Jiang F."/>
        </authorList>
    </citation>
    <scope>NUCLEOTIDE SEQUENCE [LARGE SCALE GENOMIC DNA]</scope>
    <source>
        <strain evidence="1">DUOXIRENSHENG_FW03</strain>
        <tissue evidence="1">Leaves</tissue>
    </source>
</reference>
<name>A0AAN9RZ50_PSOTE</name>
<accession>A0AAN9RZ50</accession>
<proteinExistence type="predicted"/>
<sequence>MVTIGNLAQLLYFSRDFDPGLEEFDESFEAEKRLAELKEDLFGGKRQNEKGVDNGVGASFTGQPLRRGSAQAIQEKDGLVLGMQQLEEGMLEIGMWDLQRQKRSGHSTQNGKEGDKVCDLRKRSAEKMEVYPLSTELNRERERAQIVKDKVGSLIHGLGQASRGLREKATVLEFEKGGMIGVHGEKGKCHIFFLGIN</sequence>
<comment type="caution">
    <text evidence="1">The sequence shown here is derived from an EMBL/GenBank/DDBJ whole genome shotgun (WGS) entry which is preliminary data.</text>
</comment>
<keyword evidence="2" id="KW-1185">Reference proteome</keyword>
<dbReference type="Proteomes" id="UP001386955">
    <property type="component" value="Unassembled WGS sequence"/>
</dbReference>
<protein>
    <submittedName>
        <fullName evidence="1">Uncharacterized protein</fullName>
    </submittedName>
</protein>